<dbReference type="GO" id="GO:0016491">
    <property type="term" value="F:oxidoreductase activity"/>
    <property type="evidence" value="ECO:0007669"/>
    <property type="project" value="InterPro"/>
</dbReference>
<dbReference type="GO" id="GO:0009055">
    <property type="term" value="F:electron transfer activity"/>
    <property type="evidence" value="ECO:0007669"/>
    <property type="project" value="TreeGrafter"/>
</dbReference>
<dbReference type="InterPro" id="IPR006656">
    <property type="entry name" value="Mopterin_OxRdtase"/>
</dbReference>
<name>X0Z2D1_9ZZZZ</name>
<feature type="non-terminal residue" evidence="6">
    <location>
        <position position="471"/>
    </location>
</feature>
<dbReference type="EMBL" id="BART01006414">
    <property type="protein sequence ID" value="GAG63129.1"/>
    <property type="molecule type" value="Genomic_DNA"/>
</dbReference>
<dbReference type="GO" id="GO:0051539">
    <property type="term" value="F:4 iron, 4 sulfur cluster binding"/>
    <property type="evidence" value="ECO:0007669"/>
    <property type="project" value="UniProtKB-KW"/>
</dbReference>
<dbReference type="InterPro" id="IPR050612">
    <property type="entry name" value="Prok_Mopterin_Oxidored"/>
</dbReference>
<dbReference type="InterPro" id="IPR020845">
    <property type="entry name" value="AMP-binding_CS"/>
</dbReference>
<keyword evidence="3" id="KW-0408">Iron</keyword>
<protein>
    <recommendedName>
        <fullName evidence="5">4Fe-4S Mo/W bis-MGD-type domain-containing protein</fullName>
    </recommendedName>
</protein>
<dbReference type="SUPFAM" id="SSF56801">
    <property type="entry name" value="Acetyl-CoA synthetase-like"/>
    <property type="match status" value="1"/>
</dbReference>
<dbReference type="InterPro" id="IPR006963">
    <property type="entry name" value="Mopterin_OxRdtase_4Fe-4S_dom"/>
</dbReference>
<dbReference type="InterPro" id="IPR027467">
    <property type="entry name" value="MopterinOxRdtase_cofactor_BS"/>
</dbReference>
<evidence type="ECO:0000313" key="6">
    <source>
        <dbReference type="EMBL" id="GAG63129.1"/>
    </source>
</evidence>
<dbReference type="Gene3D" id="3.40.50.12780">
    <property type="entry name" value="N-terminal domain of ligase-like"/>
    <property type="match status" value="1"/>
</dbReference>
<dbReference type="Gene3D" id="3.40.50.740">
    <property type="match status" value="1"/>
</dbReference>
<evidence type="ECO:0000256" key="2">
    <source>
        <dbReference type="ARBA" id="ARBA00022723"/>
    </source>
</evidence>
<dbReference type="PROSITE" id="PS00455">
    <property type="entry name" value="AMP_BINDING"/>
    <property type="match status" value="1"/>
</dbReference>
<dbReference type="PANTHER" id="PTHR43742">
    <property type="entry name" value="TRIMETHYLAMINE-N-OXIDE REDUCTASE"/>
    <property type="match status" value="1"/>
</dbReference>
<reference evidence="6" key="1">
    <citation type="journal article" date="2014" name="Front. Microbiol.">
        <title>High frequency of phylogenetically diverse reductive dehalogenase-homologous genes in deep subseafloor sedimentary metagenomes.</title>
        <authorList>
            <person name="Kawai M."/>
            <person name="Futagami T."/>
            <person name="Toyoda A."/>
            <person name="Takaki Y."/>
            <person name="Nishi S."/>
            <person name="Hori S."/>
            <person name="Arai W."/>
            <person name="Tsubouchi T."/>
            <person name="Morono Y."/>
            <person name="Uchiyama I."/>
            <person name="Ito T."/>
            <person name="Fujiyama A."/>
            <person name="Inagaki F."/>
            <person name="Takami H."/>
        </authorList>
    </citation>
    <scope>NUCLEOTIDE SEQUENCE</scope>
    <source>
        <strain evidence="6">Expedition CK06-06</strain>
    </source>
</reference>
<organism evidence="6">
    <name type="scientific">marine sediment metagenome</name>
    <dbReference type="NCBI Taxonomy" id="412755"/>
    <lineage>
        <taxon>unclassified sequences</taxon>
        <taxon>metagenomes</taxon>
        <taxon>ecological metagenomes</taxon>
    </lineage>
</organism>
<dbReference type="GO" id="GO:0009061">
    <property type="term" value="P:anaerobic respiration"/>
    <property type="evidence" value="ECO:0007669"/>
    <property type="project" value="TreeGrafter"/>
</dbReference>
<dbReference type="PROSITE" id="PS51669">
    <property type="entry name" value="4FE4S_MOW_BIS_MGD"/>
    <property type="match status" value="1"/>
</dbReference>
<dbReference type="PROSITE" id="PS00551">
    <property type="entry name" value="MOLYBDOPTERIN_PROK_1"/>
    <property type="match status" value="1"/>
</dbReference>
<evidence type="ECO:0000256" key="4">
    <source>
        <dbReference type="ARBA" id="ARBA00023014"/>
    </source>
</evidence>
<comment type="caution">
    <text evidence="6">The sequence shown here is derived from an EMBL/GenBank/DDBJ whole genome shotgun (WGS) entry which is preliminary data.</text>
</comment>
<evidence type="ECO:0000256" key="3">
    <source>
        <dbReference type="ARBA" id="ARBA00023004"/>
    </source>
</evidence>
<dbReference type="Gene3D" id="2.20.25.90">
    <property type="entry name" value="ADC-like domains"/>
    <property type="match status" value="1"/>
</dbReference>
<evidence type="ECO:0000256" key="1">
    <source>
        <dbReference type="ARBA" id="ARBA00022485"/>
    </source>
</evidence>
<dbReference type="AlphaFoldDB" id="X0Z2D1"/>
<dbReference type="Pfam" id="PF00501">
    <property type="entry name" value="AMP-binding"/>
    <property type="match status" value="1"/>
</dbReference>
<gene>
    <name evidence="6" type="ORF">S01H4_14632</name>
</gene>
<dbReference type="GO" id="GO:0030151">
    <property type="term" value="F:molybdenum ion binding"/>
    <property type="evidence" value="ECO:0007669"/>
    <property type="project" value="TreeGrafter"/>
</dbReference>
<dbReference type="PANTHER" id="PTHR43742:SF3">
    <property type="entry name" value="DIMETHYL SULFOXIDE REDUCTASE DMSA"/>
    <property type="match status" value="1"/>
</dbReference>
<dbReference type="GO" id="GO:0030288">
    <property type="term" value="C:outer membrane-bounded periplasmic space"/>
    <property type="evidence" value="ECO:0007669"/>
    <property type="project" value="TreeGrafter"/>
</dbReference>
<dbReference type="Pfam" id="PF04879">
    <property type="entry name" value="Molybdop_Fe4S4"/>
    <property type="match status" value="1"/>
</dbReference>
<feature type="domain" description="4Fe-4S Mo/W bis-MGD-type" evidence="5">
    <location>
        <begin position="10"/>
        <end position="66"/>
    </location>
</feature>
<keyword evidence="2" id="KW-0479">Metal-binding</keyword>
<dbReference type="SUPFAM" id="SSF53706">
    <property type="entry name" value="Formate dehydrogenase/DMSO reductase, domains 1-3"/>
    <property type="match status" value="1"/>
</dbReference>
<sequence>MTEQGTNDDIKIINTGCCHDCGGRCVLRAHVKDGKIIRFETDNSEEPQIRACMRGRAYRQRVYHPDRLKYPLRRVGERGEGRFEQITWDEALDEVASKLLEIKEKYGNPSILLMAGGGNQGMIHGVVPVGLMLNQFGGYTRFWGAPSYEGALFSSMATYGTITTGSAREDLLNSKFIEEYKRDNEIYYKITNEGEDELMIRIKNVSALKRLVHRLVVTFDGLLGGSVINEKIQSKSISGYTLSYKDYVFALLSINWRLNRMFNAGNEVKSLTPDKNMSFGNTLDYNAEKYADRPALLYEDIKYTHKELNEWMNRYANYFLSLGLKKGDVINVLLENRPELLIVIGAMAKIGTIASLINTRQRSSSLIHSLRLNKIKAYVIGEELYHAFENVKADLGLTSKERLYFLKDKGNMVIPEGFIDLKEEAKDQDISTPTVINEIRGIDPYAYIFTSGTTGLPKAAPMRHIHMMGAI</sequence>
<keyword evidence="4" id="KW-0411">Iron-sulfur</keyword>
<evidence type="ECO:0000259" key="5">
    <source>
        <dbReference type="PROSITE" id="PS51669"/>
    </source>
</evidence>
<dbReference type="Gene3D" id="3.40.228.10">
    <property type="entry name" value="Dimethylsulfoxide Reductase, domain 2"/>
    <property type="match status" value="1"/>
</dbReference>
<dbReference type="Pfam" id="PF00384">
    <property type="entry name" value="Molybdopterin"/>
    <property type="match status" value="1"/>
</dbReference>
<dbReference type="InterPro" id="IPR000873">
    <property type="entry name" value="AMP-dep_synth/lig_dom"/>
</dbReference>
<proteinExistence type="predicted"/>
<accession>X0Z2D1</accession>
<dbReference type="InterPro" id="IPR042099">
    <property type="entry name" value="ANL_N_sf"/>
</dbReference>
<dbReference type="SMART" id="SM00926">
    <property type="entry name" value="Molybdop_Fe4S4"/>
    <property type="match status" value="1"/>
</dbReference>
<keyword evidence="1" id="KW-0004">4Fe-4S</keyword>